<evidence type="ECO:0000313" key="1">
    <source>
        <dbReference type="EMBL" id="CRY76544.1"/>
    </source>
</evidence>
<dbReference type="EMBL" id="LN868938">
    <property type="protein sequence ID" value="CRY76544.1"/>
    <property type="molecule type" value="Genomic_DNA"/>
</dbReference>
<organism evidence="1 2">
    <name type="scientific">Nocardia farcinica</name>
    <dbReference type="NCBI Taxonomy" id="37329"/>
    <lineage>
        <taxon>Bacteria</taxon>
        <taxon>Bacillati</taxon>
        <taxon>Actinomycetota</taxon>
        <taxon>Actinomycetes</taxon>
        <taxon>Mycobacteriales</taxon>
        <taxon>Nocardiaceae</taxon>
        <taxon>Nocardia</taxon>
    </lineage>
</organism>
<dbReference type="Proteomes" id="UP000057820">
    <property type="component" value="Chromosome 1"/>
</dbReference>
<gene>
    <name evidence="1" type="ORF">ERS450000_01907</name>
</gene>
<dbReference type="KEGG" id="nfr:ERS450000_01907"/>
<dbReference type="AlphaFoldDB" id="A0A0H5NN21"/>
<evidence type="ECO:0000313" key="2">
    <source>
        <dbReference type="Proteomes" id="UP000057820"/>
    </source>
</evidence>
<protein>
    <submittedName>
        <fullName evidence="1">Uncharacterized protein</fullName>
    </submittedName>
</protein>
<dbReference type="OMA" id="HAVWYSS"/>
<reference evidence="2" key="1">
    <citation type="submission" date="2015-03" db="EMBL/GenBank/DDBJ databases">
        <authorList>
            <consortium name="Pathogen Informatics"/>
        </authorList>
    </citation>
    <scope>NUCLEOTIDE SEQUENCE [LARGE SCALE GENOMIC DNA]</scope>
    <source>
        <strain evidence="2">NCTC11134</strain>
    </source>
</reference>
<sequence length="81" mass="8945">MTALFVLDVPENKPVAEVAGRDPAVSVDRVGPYFKISAPGPIRVDRRATGCRHAVWYSSVAGLIDSRIVQWDKDALEVRPR</sequence>
<proteinExistence type="predicted"/>
<name>A0A0H5NN21_NOCFR</name>
<dbReference type="GeneID" id="61132952"/>
<accession>A0A0H5NN21</accession>
<dbReference type="RefSeq" id="WP_011208723.1">
    <property type="nucleotide sequence ID" value="NZ_CAACYE020000001.1"/>
</dbReference>